<name>A0A915EK19_9BILA</name>
<proteinExistence type="predicted"/>
<accession>A0A915EK19</accession>
<feature type="region of interest" description="Disordered" evidence="1">
    <location>
        <begin position="39"/>
        <end position="74"/>
    </location>
</feature>
<dbReference type="WBParaSite" id="jg6779">
    <property type="protein sequence ID" value="jg6779"/>
    <property type="gene ID" value="jg6779"/>
</dbReference>
<feature type="region of interest" description="Disordered" evidence="1">
    <location>
        <begin position="197"/>
        <end position="238"/>
    </location>
</feature>
<protein>
    <submittedName>
        <fullName evidence="3">Uncharacterized protein</fullName>
    </submittedName>
</protein>
<feature type="compositionally biased region" description="Polar residues" evidence="1">
    <location>
        <begin position="42"/>
        <end position="74"/>
    </location>
</feature>
<dbReference type="AlphaFoldDB" id="A0A915EK19"/>
<evidence type="ECO:0000256" key="1">
    <source>
        <dbReference type="SAM" id="MobiDB-lite"/>
    </source>
</evidence>
<feature type="region of interest" description="Disordered" evidence="1">
    <location>
        <begin position="126"/>
        <end position="148"/>
    </location>
</feature>
<dbReference type="Proteomes" id="UP000887574">
    <property type="component" value="Unplaced"/>
</dbReference>
<keyword evidence="2" id="KW-1185">Reference proteome</keyword>
<evidence type="ECO:0000313" key="2">
    <source>
        <dbReference type="Proteomes" id="UP000887574"/>
    </source>
</evidence>
<sequence>MNSGNRLENFRPPSPPISLLSYNAISTGAAPQKPTCAAVLPKQNSSTPTETSQPTNEVASNRNQSRVSLSTTTPTNAAKNIKQKTVAFGLTTNVSDTVEKNKNTPSIKNAVQRISRPLMASTREVEEIHKQLRSHKEEKVVDDLRSDEAKLSRALTSISSRLMELEKHRHSQSSNASSSSQQPVLAAVPVLQQLSLQEKKQQRHNHSSEGSRVQQISPVEQPQKQDKQVIRKCPSYPTQDERKIDDFLSFIKRRIRENPDFEARINRTVTLFGGGPDVNSIPTTMSENQRMPLRMDPTNETNPPSSYYGAKYTQRLTLHKEITTFSPDRGHLVRNPPSTRHSNDENFFVDEESDQEVMDINSRMSGPSDRRIIIFSTPALIKFLENSKWWGFDGTFALVPKGWKQLLTLHAKQGESFIPCLHALLPKKSRRTYDRFFAAVHQLVPDSRVRHAHMDFERTLIASFEHHYNFYVPTIDLHEAFSLVIFHYARNTDGRDKFEIGSGEARHGSGASEAGVQCFPMSCGIAFNSLERKFQDNKFVGSMALCIETGYGSVDGKKPKFWRWLRQMKKECSLKESELVRLQSTPMKLKAMDKRIAQKRKELAENYDSEEMLDYLIRQSNFTVMDQF</sequence>
<organism evidence="2 3">
    <name type="scientific">Ditylenchus dipsaci</name>
    <dbReference type="NCBI Taxonomy" id="166011"/>
    <lineage>
        <taxon>Eukaryota</taxon>
        <taxon>Metazoa</taxon>
        <taxon>Ecdysozoa</taxon>
        <taxon>Nematoda</taxon>
        <taxon>Chromadorea</taxon>
        <taxon>Rhabditida</taxon>
        <taxon>Tylenchina</taxon>
        <taxon>Tylenchomorpha</taxon>
        <taxon>Sphaerularioidea</taxon>
        <taxon>Anguinidae</taxon>
        <taxon>Anguininae</taxon>
        <taxon>Ditylenchus</taxon>
    </lineage>
</organism>
<evidence type="ECO:0000313" key="3">
    <source>
        <dbReference type="WBParaSite" id="jg6779"/>
    </source>
</evidence>
<feature type="compositionally biased region" description="Polar residues" evidence="1">
    <location>
        <begin position="208"/>
        <end position="222"/>
    </location>
</feature>
<reference evidence="3" key="1">
    <citation type="submission" date="2022-11" db="UniProtKB">
        <authorList>
            <consortium name="WormBaseParasite"/>
        </authorList>
    </citation>
    <scope>IDENTIFICATION</scope>
</reference>